<sequence length="416" mass="45577">MKNSSVTHYDLLDVAQNASAEEIRKAYRRAVRTAHPDTGGHTGIFMAVTTAYEVLATADFRQEYDRFLRGVEDSPPASASWAHRPTKRPAAHEPAQQPGPAQHPRPAQPLKADVSRMLFAQTPTATASFRPAYGKSIRRKTDRRVWPVRIMPRTLKAGLVLAVFVFGMSFLQGSSGGLGYGVAGFMSVMICAAILGLMLSAVVALFRLPGSRVRADKLVPQGIAMNQVFGEPGRGLSDARFGERQAELGRQGERATHTVLAETLLPLMPAARLLHSMQWPGSRHADIDHVMVAGKRIALIDSKQWRDGSYWWDNRTLFRSGKELNQLKFGYAVAKMAAAFPDCEVQGWVVIHTPAGDPRSPYIENHGGFIEPGRLPVQLVNAQSLAEEVGVFLSHPDHVAVTDLTVLSRLLPGLKP</sequence>
<dbReference type="KEGG" id="acry:AC20117_15950"/>
<feature type="domain" description="J" evidence="3">
    <location>
        <begin position="7"/>
        <end position="68"/>
    </location>
</feature>
<dbReference type="InterPro" id="IPR052276">
    <property type="entry name" value="Diphthamide-biosynth_chaperone"/>
</dbReference>
<organism evidence="4 5">
    <name type="scientific">Crystallibacter crystallopoietes</name>
    <dbReference type="NCBI Taxonomy" id="37928"/>
    <lineage>
        <taxon>Bacteria</taxon>
        <taxon>Bacillati</taxon>
        <taxon>Actinomycetota</taxon>
        <taxon>Actinomycetes</taxon>
        <taxon>Micrococcales</taxon>
        <taxon>Micrococcaceae</taxon>
        <taxon>Crystallibacter</taxon>
    </lineage>
</organism>
<dbReference type="Pfam" id="PF08378">
    <property type="entry name" value="NERD"/>
    <property type="match status" value="1"/>
</dbReference>
<feature type="transmembrane region" description="Helical" evidence="2">
    <location>
        <begin position="178"/>
        <end position="206"/>
    </location>
</feature>
<dbReference type="RefSeq" id="WP_074698692.1">
    <property type="nucleotide sequence ID" value="NZ_CP018863.1"/>
</dbReference>
<dbReference type="Gene3D" id="1.10.287.110">
    <property type="entry name" value="DnaJ domain"/>
    <property type="match status" value="1"/>
</dbReference>
<evidence type="ECO:0000256" key="1">
    <source>
        <dbReference type="SAM" id="MobiDB-lite"/>
    </source>
</evidence>
<dbReference type="SUPFAM" id="SSF46565">
    <property type="entry name" value="Chaperone J-domain"/>
    <property type="match status" value="1"/>
</dbReference>
<dbReference type="STRING" id="37928.SAMN04489742_0263"/>
<dbReference type="PROSITE" id="PS50076">
    <property type="entry name" value="DNAJ_2"/>
    <property type="match status" value="1"/>
</dbReference>
<dbReference type="PRINTS" id="PR00625">
    <property type="entry name" value="JDOMAIN"/>
</dbReference>
<keyword evidence="2" id="KW-0472">Membrane</keyword>
<keyword evidence="5" id="KW-1185">Reference proteome</keyword>
<feature type="transmembrane region" description="Helical" evidence="2">
    <location>
        <begin position="154"/>
        <end position="172"/>
    </location>
</feature>
<dbReference type="InterPro" id="IPR001623">
    <property type="entry name" value="DnaJ_domain"/>
</dbReference>
<proteinExistence type="predicted"/>
<gene>
    <name evidence="4" type="ORF">SAMN04489742_0263</name>
</gene>
<name>A0A1H0ZC69_9MICC</name>
<dbReference type="PANTHER" id="PTHR44240:SF10">
    <property type="entry name" value="J DOMAIN-CONTAINING PROTEIN"/>
    <property type="match status" value="1"/>
</dbReference>
<dbReference type="InterPro" id="IPR011528">
    <property type="entry name" value="NERD"/>
</dbReference>
<evidence type="ECO:0000313" key="4">
    <source>
        <dbReference type="EMBL" id="SDQ24994.1"/>
    </source>
</evidence>
<keyword evidence="2" id="KW-0812">Transmembrane</keyword>
<dbReference type="InterPro" id="IPR036869">
    <property type="entry name" value="J_dom_sf"/>
</dbReference>
<dbReference type="OrthoDB" id="5242140at2"/>
<dbReference type="PANTHER" id="PTHR44240">
    <property type="entry name" value="DNAJ DOMAIN (PROKARYOTIC HEAT SHOCK PROTEIN)-RELATED"/>
    <property type="match status" value="1"/>
</dbReference>
<feature type="region of interest" description="Disordered" evidence="1">
    <location>
        <begin position="74"/>
        <end position="108"/>
    </location>
</feature>
<accession>A0A1H0ZC69</accession>
<dbReference type="AlphaFoldDB" id="A0A1H0ZC69"/>
<evidence type="ECO:0000259" key="3">
    <source>
        <dbReference type="PROSITE" id="PS50076"/>
    </source>
</evidence>
<keyword evidence="2" id="KW-1133">Transmembrane helix</keyword>
<dbReference type="CDD" id="cd06257">
    <property type="entry name" value="DnaJ"/>
    <property type="match status" value="1"/>
</dbReference>
<reference evidence="4 5" key="1">
    <citation type="submission" date="2016-10" db="EMBL/GenBank/DDBJ databases">
        <authorList>
            <person name="de Groot N.N."/>
        </authorList>
    </citation>
    <scope>NUCLEOTIDE SEQUENCE [LARGE SCALE GENOMIC DNA]</scope>
    <source>
        <strain evidence="4 5">DSM 20117</strain>
    </source>
</reference>
<evidence type="ECO:0000256" key="2">
    <source>
        <dbReference type="SAM" id="Phobius"/>
    </source>
</evidence>
<dbReference type="SMART" id="SM00271">
    <property type="entry name" value="DnaJ"/>
    <property type="match status" value="1"/>
</dbReference>
<dbReference type="Proteomes" id="UP000181917">
    <property type="component" value="Unassembled WGS sequence"/>
</dbReference>
<protein>
    <submittedName>
        <fullName evidence="4">Nuclease-related domain-containing protein</fullName>
    </submittedName>
</protein>
<evidence type="ECO:0000313" key="5">
    <source>
        <dbReference type="Proteomes" id="UP000181917"/>
    </source>
</evidence>
<dbReference type="Pfam" id="PF00226">
    <property type="entry name" value="DnaJ"/>
    <property type="match status" value="1"/>
</dbReference>
<dbReference type="EMBL" id="FNKH01000002">
    <property type="protein sequence ID" value="SDQ24994.1"/>
    <property type="molecule type" value="Genomic_DNA"/>
</dbReference>